<reference evidence="3" key="1">
    <citation type="journal article" date="2014" name="Genome Announc.">
        <title>Draft Genome Sequences of Marine Flavobacterium Nonlabens Strains NR17, NR24, NR27, NR32, NR33, and Ara13.</title>
        <authorList>
            <person name="Nakanishi M."/>
            <person name="Meirelles P."/>
            <person name="Suzuki R."/>
            <person name="Takatani N."/>
            <person name="Mino S."/>
            <person name="Suda W."/>
            <person name="Oshima K."/>
            <person name="Hattori M."/>
            <person name="Ohkuma M."/>
            <person name="Hosokawa M."/>
            <person name="Miyashita K."/>
            <person name="Thompson F.L."/>
            <person name="Niwa A."/>
            <person name="Sawabe T."/>
            <person name="Sawabe T."/>
        </authorList>
    </citation>
    <scope>NUCLEOTIDE SEQUENCE [LARGE SCALE GENOMIC DNA]</scope>
    <source>
        <strain evidence="3">JCM 19294</strain>
    </source>
</reference>
<organism evidence="3 4">
    <name type="scientific">Nonlabens tegetincola</name>
    <dbReference type="NCBI Taxonomy" id="323273"/>
    <lineage>
        <taxon>Bacteria</taxon>
        <taxon>Pseudomonadati</taxon>
        <taxon>Bacteroidota</taxon>
        <taxon>Flavobacteriia</taxon>
        <taxon>Flavobacteriales</taxon>
        <taxon>Flavobacteriaceae</taxon>
        <taxon>Nonlabens</taxon>
    </lineage>
</organism>
<dbReference type="eggNOG" id="COG4733">
    <property type="taxonomic scope" value="Bacteria"/>
</dbReference>
<dbReference type="InterPro" id="IPR003961">
    <property type="entry name" value="FN3_dom"/>
</dbReference>
<dbReference type="RefSeq" id="WP_152557399.1">
    <property type="nucleotide sequence ID" value="NZ_BBML01000004.1"/>
</dbReference>
<gene>
    <name evidence="3" type="ORF">JCM19294_459</name>
</gene>
<dbReference type="InterPro" id="IPR013783">
    <property type="entry name" value="Ig-like_fold"/>
</dbReference>
<dbReference type="Gene3D" id="2.60.40.10">
    <property type="entry name" value="Immunoglobulins"/>
    <property type="match status" value="3"/>
</dbReference>
<name>A0A090Q5F3_9FLAO</name>
<keyword evidence="4" id="KW-1185">Reference proteome</keyword>
<evidence type="ECO:0000259" key="2">
    <source>
        <dbReference type="PROSITE" id="PS50853"/>
    </source>
</evidence>
<dbReference type="Proteomes" id="UP000029221">
    <property type="component" value="Unassembled WGS sequence"/>
</dbReference>
<dbReference type="AlphaFoldDB" id="A0A090Q5F3"/>
<dbReference type="STRING" id="319236.BST91_03665"/>
<dbReference type="PROSITE" id="PS50853">
    <property type="entry name" value="FN3"/>
    <property type="match status" value="1"/>
</dbReference>
<protein>
    <recommendedName>
        <fullName evidence="2">Fibronectin type-III domain-containing protein</fullName>
    </recommendedName>
</protein>
<dbReference type="InterPro" id="IPR036116">
    <property type="entry name" value="FN3_sf"/>
</dbReference>
<sequence length="688" mass="77702">MKKHTYIIILSVSLLVSAFAKAQSPPSSSIKAKGRFIKNNIELRFFPDRKSTMKLAFQGGFIVERAIENSTQYTEIGRTKPFTAQQWQAAMDEARTEEERNEIELAKDFYEDILEDTGGSFEFTEGIGELKQQKAGEDFQLMISLLTSIKNPVAAQGLGFAYTDKTAELGANYVYRIELVAGSDVYQIQPGFCTVNASSTTNLTNKVYVKTGDTELGFVWDEHPDISGVDVERTINGKNVKLNDAPIYSLNGKDYAGPKRSGFDEDSLINYQEYTYRFYGYTVFGERVQFAEVTGMPRDLTAPQQPFLKQPQHIKPDEVLVEWEMKATIASDFKGFAISRSQENKGNFQLLHDKLLPPSARKFTDKSFIVGKTNYYLVQAVDTANNISSSFPVSVTLIDSIPPVKPVFIDGKIDSTGVVTVRIKKNDETDLMGYRLYRSNASEHEFSAIKEGFKSIDSTDAIVQTVFKDTVTLKSLTPKIYYKIEALDFNHNTSKFSDVLIVKRPDTIAPTTPVFKRVKSTKDGIELRFSLSKSRDVKEHVLYRKTDLKASWESYEALEIGQESFVDKKANPGTVYYYSLRAIDDSGNKSHYASAVQGKVFSSNRIPPVENLRITSRNGKTTLTWNYKNMTPNIFFIIYKKNKEGQFVQHGKSYELSFNENVTSKINYAIKVFSKDGRQSKLSDEVKI</sequence>
<feature type="chain" id="PRO_5001861840" description="Fibronectin type-III domain-containing protein" evidence="1">
    <location>
        <begin position="23"/>
        <end position="688"/>
    </location>
</feature>
<comment type="caution">
    <text evidence="3">The sequence shown here is derived from an EMBL/GenBank/DDBJ whole genome shotgun (WGS) entry which is preliminary data.</text>
</comment>
<evidence type="ECO:0000313" key="3">
    <source>
        <dbReference type="EMBL" id="GAK96953.1"/>
    </source>
</evidence>
<proteinExistence type="predicted"/>
<feature type="signal peptide" evidence="1">
    <location>
        <begin position="1"/>
        <end position="22"/>
    </location>
</feature>
<evidence type="ECO:0000313" key="4">
    <source>
        <dbReference type="Proteomes" id="UP000029221"/>
    </source>
</evidence>
<evidence type="ECO:0000256" key="1">
    <source>
        <dbReference type="SAM" id="SignalP"/>
    </source>
</evidence>
<keyword evidence="1" id="KW-0732">Signal</keyword>
<dbReference type="SUPFAM" id="SSF49265">
    <property type="entry name" value="Fibronectin type III"/>
    <property type="match status" value="1"/>
</dbReference>
<accession>A0A090Q5F3</accession>
<dbReference type="EMBL" id="BBML01000004">
    <property type="protein sequence ID" value="GAK96953.1"/>
    <property type="molecule type" value="Genomic_DNA"/>
</dbReference>
<feature type="domain" description="Fibronectin type-III" evidence="2">
    <location>
        <begin position="509"/>
        <end position="603"/>
    </location>
</feature>